<comment type="caution">
    <text evidence="2">The sequence shown here is derived from an EMBL/GenBank/DDBJ whole genome shotgun (WGS) entry which is preliminary data.</text>
</comment>
<keyword evidence="3" id="KW-1185">Reference proteome</keyword>
<proteinExistence type="predicted"/>
<feature type="non-terminal residue" evidence="2">
    <location>
        <position position="65"/>
    </location>
</feature>
<dbReference type="Proteomes" id="UP001529510">
    <property type="component" value="Unassembled WGS sequence"/>
</dbReference>
<organism evidence="2 3">
    <name type="scientific">Cirrhinus mrigala</name>
    <name type="common">Mrigala</name>
    <dbReference type="NCBI Taxonomy" id="683832"/>
    <lineage>
        <taxon>Eukaryota</taxon>
        <taxon>Metazoa</taxon>
        <taxon>Chordata</taxon>
        <taxon>Craniata</taxon>
        <taxon>Vertebrata</taxon>
        <taxon>Euteleostomi</taxon>
        <taxon>Actinopterygii</taxon>
        <taxon>Neopterygii</taxon>
        <taxon>Teleostei</taxon>
        <taxon>Ostariophysi</taxon>
        <taxon>Cypriniformes</taxon>
        <taxon>Cyprinidae</taxon>
        <taxon>Labeoninae</taxon>
        <taxon>Labeonini</taxon>
        <taxon>Cirrhinus</taxon>
    </lineage>
</organism>
<sequence>SLSPQYRKGARPVPATVPDCSDCHELETLMPSSAQDPNKPLTDLTEEQSLMANVGGADDGLAESK</sequence>
<evidence type="ECO:0000313" key="2">
    <source>
        <dbReference type="EMBL" id="KAL0189039.1"/>
    </source>
</evidence>
<feature type="region of interest" description="Disordered" evidence="1">
    <location>
        <begin position="29"/>
        <end position="65"/>
    </location>
</feature>
<evidence type="ECO:0000313" key="3">
    <source>
        <dbReference type="Proteomes" id="UP001529510"/>
    </source>
</evidence>
<name>A0ABD0QS51_CIRMR</name>
<dbReference type="AlphaFoldDB" id="A0ABD0QS51"/>
<dbReference type="EMBL" id="JAMKFB020000007">
    <property type="protein sequence ID" value="KAL0189039.1"/>
    <property type="molecule type" value="Genomic_DNA"/>
</dbReference>
<evidence type="ECO:0008006" key="4">
    <source>
        <dbReference type="Google" id="ProtNLM"/>
    </source>
</evidence>
<accession>A0ABD0QS51</accession>
<evidence type="ECO:0000256" key="1">
    <source>
        <dbReference type="SAM" id="MobiDB-lite"/>
    </source>
</evidence>
<reference evidence="2 3" key="1">
    <citation type="submission" date="2024-05" db="EMBL/GenBank/DDBJ databases">
        <title>Genome sequencing and assembly of Indian major carp, Cirrhinus mrigala (Hamilton, 1822).</title>
        <authorList>
            <person name="Mohindra V."/>
            <person name="Chowdhury L.M."/>
            <person name="Lal K."/>
            <person name="Jena J.K."/>
        </authorList>
    </citation>
    <scope>NUCLEOTIDE SEQUENCE [LARGE SCALE GENOMIC DNA]</scope>
    <source>
        <strain evidence="2">CM1030</strain>
        <tissue evidence="2">Blood</tissue>
    </source>
</reference>
<gene>
    <name evidence="2" type="ORF">M9458_016138</name>
</gene>
<protein>
    <recommendedName>
        <fullName evidence="4">Prolactin receptor</fullName>
    </recommendedName>
</protein>
<feature type="non-terminal residue" evidence="2">
    <location>
        <position position="1"/>
    </location>
</feature>